<feature type="chain" id="PRO_5032403021" evidence="6">
    <location>
        <begin position="32"/>
        <end position="475"/>
    </location>
</feature>
<dbReference type="Pfam" id="PF01547">
    <property type="entry name" value="SBP_bac_1"/>
    <property type="match status" value="1"/>
</dbReference>
<dbReference type="PROSITE" id="PS51257">
    <property type="entry name" value="PROKAR_LIPOPROTEIN"/>
    <property type="match status" value="1"/>
</dbReference>
<feature type="signal peptide" evidence="6">
    <location>
        <begin position="1"/>
        <end position="31"/>
    </location>
</feature>
<dbReference type="PROSITE" id="PS51318">
    <property type="entry name" value="TAT"/>
    <property type="match status" value="1"/>
</dbReference>
<keyword evidence="8" id="KW-1185">Reference proteome</keyword>
<feature type="compositionally biased region" description="Gly residues" evidence="5">
    <location>
        <begin position="37"/>
        <end position="47"/>
    </location>
</feature>
<dbReference type="GO" id="GO:0030313">
    <property type="term" value="C:cell envelope"/>
    <property type="evidence" value="ECO:0007669"/>
    <property type="project" value="UniProtKB-SubCell"/>
</dbReference>
<dbReference type="SUPFAM" id="SSF53850">
    <property type="entry name" value="Periplasmic binding protein-like II"/>
    <property type="match status" value="1"/>
</dbReference>
<dbReference type="Gene3D" id="3.40.190.10">
    <property type="entry name" value="Periplasmic binding protein-like II"/>
    <property type="match status" value="1"/>
</dbReference>
<reference evidence="7 8" key="1">
    <citation type="submission" date="2020-08" db="EMBL/GenBank/DDBJ databases">
        <title>Sequencing the genomes of 1000 actinobacteria strains.</title>
        <authorList>
            <person name="Klenk H.-P."/>
        </authorList>
    </citation>
    <scope>NUCLEOTIDE SEQUENCE [LARGE SCALE GENOMIC DNA]</scope>
    <source>
        <strain evidence="7 8">DSM 105369</strain>
    </source>
</reference>
<protein>
    <submittedName>
        <fullName evidence="7">N-acetylglucosamine transport system substrate-binding protein</fullName>
    </submittedName>
</protein>
<gene>
    <name evidence="7" type="ORF">FHU39_002400</name>
</gene>
<evidence type="ECO:0000256" key="2">
    <source>
        <dbReference type="ARBA" id="ARBA00008520"/>
    </source>
</evidence>
<evidence type="ECO:0000256" key="6">
    <source>
        <dbReference type="SAM" id="SignalP"/>
    </source>
</evidence>
<comment type="subcellular location">
    <subcellularLocation>
        <location evidence="1">Cell envelope</location>
    </subcellularLocation>
</comment>
<evidence type="ECO:0000313" key="8">
    <source>
        <dbReference type="Proteomes" id="UP000559182"/>
    </source>
</evidence>
<evidence type="ECO:0000256" key="5">
    <source>
        <dbReference type="SAM" id="MobiDB-lite"/>
    </source>
</evidence>
<dbReference type="InterPro" id="IPR050490">
    <property type="entry name" value="Bact_solute-bd_prot1"/>
</dbReference>
<keyword evidence="4 6" id="KW-0732">Signal</keyword>
<sequence length="475" mass="50459">MTQIDSKVNRRTVMRTALAAGLALPVGGALASCAGGGSSGTGSGGGSTAATGKTSSDNPFGFSAKSTVDAVIFNGGYGTDYVSFAGKVLEKKWSGSKVKVSPSTQIAQQLQPRFVSGNPPDLVDDSGANAIGINTIASKLEDLSSVLDANNLEGTKISDSLYPGVRERGLVGDKMLVLNYVMTIYGLWYSASLFEQNGWTAPKTWDDLLDLGAKAKTKKKYLFVWGKEAATYYQTLCMDSAIKEGGDEMRLALENLKPKCWSMPAIQGVFAKLEKIIKSGYMKPGGAGTQFTQAQAQWSNDESGILYPSGSWIENEMKSQTKKGFKMTGIPEPTLTSSSKMPYEALNAAPGEQFIVPSQAKNVAGGKELLRAMLSKEAATNFAKTKLAPTIVKGTVPSSGFGSTALQSQIKMLDGAGDNVFNIRFVDLYGTNPDMLVPWNSFLSGQLDAKGLTSALQQITDKVANDSSVKKVEIK</sequence>
<name>A0A839N9U0_9MICO</name>
<keyword evidence="3" id="KW-0813">Transport</keyword>
<evidence type="ECO:0000256" key="4">
    <source>
        <dbReference type="ARBA" id="ARBA00022729"/>
    </source>
</evidence>
<dbReference type="InterPro" id="IPR022386">
    <property type="entry name" value="Chitin_NgcE"/>
</dbReference>
<proteinExistence type="inferred from homology"/>
<dbReference type="EMBL" id="JACHVQ010000001">
    <property type="protein sequence ID" value="MBB2892416.1"/>
    <property type="molecule type" value="Genomic_DNA"/>
</dbReference>
<accession>A0A839N9U0</accession>
<evidence type="ECO:0000256" key="1">
    <source>
        <dbReference type="ARBA" id="ARBA00004196"/>
    </source>
</evidence>
<evidence type="ECO:0000256" key="3">
    <source>
        <dbReference type="ARBA" id="ARBA00022448"/>
    </source>
</evidence>
<dbReference type="InterPro" id="IPR006311">
    <property type="entry name" value="TAT_signal"/>
</dbReference>
<feature type="region of interest" description="Disordered" evidence="5">
    <location>
        <begin position="37"/>
        <end position="58"/>
    </location>
</feature>
<dbReference type="AlphaFoldDB" id="A0A839N9U0"/>
<comment type="caution">
    <text evidence="7">The sequence shown here is derived from an EMBL/GenBank/DDBJ whole genome shotgun (WGS) entry which is preliminary data.</text>
</comment>
<dbReference type="NCBIfam" id="TIGR03851">
    <property type="entry name" value="chitin_NgcE"/>
    <property type="match status" value="1"/>
</dbReference>
<evidence type="ECO:0000313" key="7">
    <source>
        <dbReference type="EMBL" id="MBB2892416.1"/>
    </source>
</evidence>
<dbReference type="PANTHER" id="PTHR43649">
    <property type="entry name" value="ARABINOSE-BINDING PROTEIN-RELATED"/>
    <property type="match status" value="1"/>
</dbReference>
<dbReference type="PANTHER" id="PTHR43649:SF31">
    <property type="entry name" value="SN-GLYCEROL-3-PHOSPHATE-BINDING PERIPLASMIC PROTEIN UGPB"/>
    <property type="match status" value="1"/>
</dbReference>
<dbReference type="InterPro" id="IPR006059">
    <property type="entry name" value="SBP"/>
</dbReference>
<comment type="similarity">
    <text evidence="2">Belongs to the bacterial solute-binding protein 1 family.</text>
</comment>
<organism evidence="7 8">
    <name type="scientific">Flexivirga oryzae</name>
    <dbReference type="NCBI Taxonomy" id="1794944"/>
    <lineage>
        <taxon>Bacteria</taxon>
        <taxon>Bacillati</taxon>
        <taxon>Actinomycetota</taxon>
        <taxon>Actinomycetes</taxon>
        <taxon>Micrococcales</taxon>
        <taxon>Dermacoccaceae</taxon>
        <taxon>Flexivirga</taxon>
    </lineage>
</organism>
<dbReference type="Proteomes" id="UP000559182">
    <property type="component" value="Unassembled WGS sequence"/>
</dbReference>
<dbReference type="RefSeq" id="WP_183320578.1">
    <property type="nucleotide sequence ID" value="NZ_JACHVQ010000001.1"/>
</dbReference>